<evidence type="ECO:0000313" key="1">
    <source>
        <dbReference type="EMBL" id="KAJ6642172.1"/>
    </source>
</evidence>
<protein>
    <submittedName>
        <fullName evidence="1">Uncharacterized protein</fullName>
    </submittedName>
</protein>
<proteinExistence type="predicted"/>
<evidence type="ECO:0000313" key="2">
    <source>
        <dbReference type="Proteomes" id="UP001151699"/>
    </source>
</evidence>
<dbReference type="Proteomes" id="UP001151699">
    <property type="component" value="Chromosome B"/>
</dbReference>
<comment type="caution">
    <text evidence="1">The sequence shown here is derived from an EMBL/GenBank/DDBJ whole genome shotgun (WGS) entry which is preliminary data.</text>
</comment>
<dbReference type="EMBL" id="WJQU01000002">
    <property type="protein sequence ID" value="KAJ6642172.1"/>
    <property type="molecule type" value="Genomic_DNA"/>
</dbReference>
<dbReference type="AlphaFoldDB" id="A0A9Q0N233"/>
<keyword evidence="2" id="KW-1185">Reference proteome</keyword>
<reference evidence="1" key="1">
    <citation type="submission" date="2022-07" db="EMBL/GenBank/DDBJ databases">
        <authorList>
            <person name="Trinca V."/>
            <person name="Uliana J.V.C."/>
            <person name="Torres T.T."/>
            <person name="Ward R.J."/>
            <person name="Monesi N."/>
        </authorList>
    </citation>
    <scope>NUCLEOTIDE SEQUENCE</scope>
    <source>
        <strain evidence="1">HSMRA1968</strain>
        <tissue evidence="1">Whole embryos</tissue>
    </source>
</reference>
<sequence>MYRLISSIFRRRLPSYVNFKICIL</sequence>
<accession>A0A9Q0N233</accession>
<gene>
    <name evidence="1" type="ORF">Bhyg_07119</name>
</gene>
<name>A0A9Q0N233_9DIPT</name>
<organism evidence="1 2">
    <name type="scientific">Pseudolycoriella hygida</name>
    <dbReference type="NCBI Taxonomy" id="35572"/>
    <lineage>
        <taxon>Eukaryota</taxon>
        <taxon>Metazoa</taxon>
        <taxon>Ecdysozoa</taxon>
        <taxon>Arthropoda</taxon>
        <taxon>Hexapoda</taxon>
        <taxon>Insecta</taxon>
        <taxon>Pterygota</taxon>
        <taxon>Neoptera</taxon>
        <taxon>Endopterygota</taxon>
        <taxon>Diptera</taxon>
        <taxon>Nematocera</taxon>
        <taxon>Sciaroidea</taxon>
        <taxon>Sciaridae</taxon>
        <taxon>Pseudolycoriella</taxon>
    </lineage>
</organism>